<name>A0ABQ1JY01_9GAMM</name>
<evidence type="ECO:0000313" key="3">
    <source>
        <dbReference type="Proteomes" id="UP000617555"/>
    </source>
</evidence>
<comment type="caution">
    <text evidence="2">The sequence shown here is derived from an EMBL/GenBank/DDBJ whole genome shotgun (WGS) entry which is preliminary data.</text>
</comment>
<keyword evidence="3" id="KW-1185">Reference proteome</keyword>
<dbReference type="InterPro" id="IPR036515">
    <property type="entry name" value="Transposase_17_sf"/>
</dbReference>
<dbReference type="PANTHER" id="PTHR33360">
    <property type="entry name" value="TRANSPOSASE FOR INSERTION SEQUENCE ELEMENT IS200"/>
    <property type="match status" value="1"/>
</dbReference>
<evidence type="ECO:0000313" key="2">
    <source>
        <dbReference type="EMBL" id="GGB78134.1"/>
    </source>
</evidence>
<dbReference type="EMBL" id="BMII01000109">
    <property type="protein sequence ID" value="GGB78134.1"/>
    <property type="molecule type" value="Genomic_DNA"/>
</dbReference>
<dbReference type="Pfam" id="PF01797">
    <property type="entry name" value="Y1_Tnp"/>
    <property type="match status" value="1"/>
</dbReference>
<accession>A0ABQ1JY01</accession>
<evidence type="ECO:0000259" key="1">
    <source>
        <dbReference type="SMART" id="SM01321"/>
    </source>
</evidence>
<dbReference type="PANTHER" id="PTHR33360:SF2">
    <property type="entry name" value="TRANSPOSASE FOR INSERTION SEQUENCE ELEMENT IS200"/>
    <property type="match status" value="1"/>
</dbReference>
<organism evidence="2 3">
    <name type="scientific">Shewanella inventionis</name>
    <dbReference type="NCBI Taxonomy" id="1738770"/>
    <lineage>
        <taxon>Bacteria</taxon>
        <taxon>Pseudomonadati</taxon>
        <taxon>Pseudomonadota</taxon>
        <taxon>Gammaproteobacteria</taxon>
        <taxon>Alteromonadales</taxon>
        <taxon>Shewanellaceae</taxon>
        <taxon>Shewanella</taxon>
    </lineage>
</organism>
<sequence length="95" mass="10812">MGDICKNHQATLSEFNGESDHVHLLIDYHPATSLSKLTNALKGITSREMKRHFPELNQVAWRKNALWSPSYFVGSVGGAPIEVLRQYIEQQNRPH</sequence>
<gene>
    <name evidence="2" type="ORF">GCM10011607_42730</name>
</gene>
<dbReference type="NCBIfam" id="NF033573">
    <property type="entry name" value="transpos_IS200"/>
    <property type="match status" value="1"/>
</dbReference>
<reference evidence="3" key="1">
    <citation type="journal article" date="2019" name="Int. J. Syst. Evol. Microbiol.">
        <title>The Global Catalogue of Microorganisms (GCM) 10K type strain sequencing project: providing services to taxonomists for standard genome sequencing and annotation.</title>
        <authorList>
            <consortium name="The Broad Institute Genomics Platform"/>
            <consortium name="The Broad Institute Genome Sequencing Center for Infectious Disease"/>
            <person name="Wu L."/>
            <person name="Ma J."/>
        </authorList>
    </citation>
    <scope>NUCLEOTIDE SEQUENCE [LARGE SCALE GENOMIC DNA]</scope>
    <source>
        <strain evidence="3">CGMCC 1.15339</strain>
    </source>
</reference>
<dbReference type="SMART" id="SM01321">
    <property type="entry name" value="Y1_Tnp"/>
    <property type="match status" value="1"/>
</dbReference>
<dbReference type="Gene3D" id="3.30.70.1290">
    <property type="entry name" value="Transposase IS200-like"/>
    <property type="match status" value="1"/>
</dbReference>
<protein>
    <recommendedName>
        <fullName evidence="1">Transposase IS200-like domain-containing protein</fullName>
    </recommendedName>
</protein>
<feature type="domain" description="Transposase IS200-like" evidence="1">
    <location>
        <begin position="1"/>
        <end position="91"/>
    </location>
</feature>
<dbReference type="SUPFAM" id="SSF143422">
    <property type="entry name" value="Transposase IS200-like"/>
    <property type="match status" value="1"/>
</dbReference>
<proteinExistence type="predicted"/>
<dbReference type="Proteomes" id="UP000617555">
    <property type="component" value="Unassembled WGS sequence"/>
</dbReference>
<dbReference type="InterPro" id="IPR002686">
    <property type="entry name" value="Transposase_17"/>
</dbReference>